<keyword evidence="3" id="KW-0732">Signal</keyword>
<evidence type="ECO:0000313" key="5">
    <source>
        <dbReference type="EMBL" id="KAK8045602.1"/>
    </source>
</evidence>
<comment type="caution">
    <text evidence="5">The sequence shown here is derived from an EMBL/GenBank/DDBJ whole genome shotgun (WGS) entry which is preliminary data.</text>
</comment>
<dbReference type="PRINTS" id="PR00092">
    <property type="entry name" value="TYROSINASE"/>
</dbReference>
<evidence type="ECO:0000256" key="2">
    <source>
        <dbReference type="ARBA" id="ARBA00023002"/>
    </source>
</evidence>
<protein>
    <submittedName>
        <fullName evidence="5">Tyrosinase-like protein orsC</fullName>
    </submittedName>
</protein>
<dbReference type="PROSITE" id="PS00498">
    <property type="entry name" value="TYROSINASE_2"/>
    <property type="match status" value="1"/>
</dbReference>
<evidence type="ECO:0000256" key="3">
    <source>
        <dbReference type="SAM" id="SignalP"/>
    </source>
</evidence>
<feature type="chain" id="PRO_5046460463" evidence="3">
    <location>
        <begin position="19"/>
        <end position="382"/>
    </location>
</feature>
<dbReference type="InterPro" id="IPR008922">
    <property type="entry name" value="Di-copper_centre_dom_sf"/>
</dbReference>
<reference evidence="5 6" key="1">
    <citation type="submission" date="2023-01" db="EMBL/GenBank/DDBJ databases">
        <title>Analysis of 21 Apiospora genomes using comparative genomics revels a genus with tremendous synthesis potential of carbohydrate active enzymes and secondary metabolites.</title>
        <authorList>
            <person name="Sorensen T."/>
        </authorList>
    </citation>
    <scope>NUCLEOTIDE SEQUENCE [LARGE SCALE GENOMIC DNA]</scope>
    <source>
        <strain evidence="5 6">CBS 33761</strain>
    </source>
</reference>
<evidence type="ECO:0000256" key="1">
    <source>
        <dbReference type="ARBA" id="ARBA00022723"/>
    </source>
</evidence>
<proteinExistence type="predicted"/>
<evidence type="ECO:0000313" key="6">
    <source>
        <dbReference type="Proteomes" id="UP001444661"/>
    </source>
</evidence>
<keyword evidence="2" id="KW-0560">Oxidoreductase</keyword>
<keyword evidence="1" id="KW-0479">Metal-binding</keyword>
<accession>A0ABR1TG54</accession>
<keyword evidence="6" id="KW-1185">Reference proteome</keyword>
<feature type="domain" description="Tyrosinase copper-binding" evidence="4">
    <location>
        <begin position="305"/>
        <end position="316"/>
    </location>
</feature>
<evidence type="ECO:0000259" key="4">
    <source>
        <dbReference type="PROSITE" id="PS00498"/>
    </source>
</evidence>
<sequence length="382" mass="42442">MRLLETLTTLWLAASATAVTRDVLGMLHNKAMVNIKQKGADKSPLPGGGQCSLETAARRRDWGALTVAEKKAYIEAVQCMFRLPSRSDKSWAAGARVRYDDWPAIHINQTRFIHNTGNFLTYHRYLTWTYERALSDECGYNGTQPYWNRFKYQAEPTRNPLMDGSDISMGGNGAFFEHNGTLAAGLVYLPSGPGGGCVERGPFANLTVNLGPINPAMRGMSVGVPDANAYNPWCLRRDLNAHASAQWHTYENLLNVTMGPVASSNVLLFQTELQGRPPDGFLGLHSGGHHTIGGDNSDNFSSAVDPLFWFHHAMVDYVYWLWQALHPEMARDVMGTRLPRDESMGHTRRTDVLEMGATGHNRELEDLLDTVGGTPACYVYEY</sequence>
<dbReference type="InterPro" id="IPR050316">
    <property type="entry name" value="Tyrosinase/Hemocyanin"/>
</dbReference>
<dbReference type="InterPro" id="IPR002227">
    <property type="entry name" value="Tyrosinase_Cu-bd"/>
</dbReference>
<name>A0ABR1TG54_9PEZI</name>
<gene>
    <name evidence="5" type="ORF">PG993_005626</name>
</gene>
<dbReference type="PANTHER" id="PTHR11474">
    <property type="entry name" value="TYROSINASE FAMILY MEMBER"/>
    <property type="match status" value="1"/>
</dbReference>
<dbReference type="Pfam" id="PF00264">
    <property type="entry name" value="Tyrosinase"/>
    <property type="match status" value="1"/>
</dbReference>
<feature type="signal peptide" evidence="3">
    <location>
        <begin position="1"/>
        <end position="18"/>
    </location>
</feature>
<dbReference type="Proteomes" id="UP001444661">
    <property type="component" value="Unassembled WGS sequence"/>
</dbReference>
<dbReference type="SUPFAM" id="SSF48056">
    <property type="entry name" value="Di-copper centre-containing domain"/>
    <property type="match status" value="1"/>
</dbReference>
<organism evidence="5 6">
    <name type="scientific">Apiospora rasikravindrae</name>
    <dbReference type="NCBI Taxonomy" id="990691"/>
    <lineage>
        <taxon>Eukaryota</taxon>
        <taxon>Fungi</taxon>
        <taxon>Dikarya</taxon>
        <taxon>Ascomycota</taxon>
        <taxon>Pezizomycotina</taxon>
        <taxon>Sordariomycetes</taxon>
        <taxon>Xylariomycetidae</taxon>
        <taxon>Amphisphaeriales</taxon>
        <taxon>Apiosporaceae</taxon>
        <taxon>Apiospora</taxon>
    </lineage>
</organism>
<dbReference type="PANTHER" id="PTHR11474:SF125">
    <property type="entry name" value="N-ACETYL-6-HYDROXYTRYPTOPHAN OXIDASE IVOB-RELATED"/>
    <property type="match status" value="1"/>
</dbReference>
<dbReference type="EMBL" id="JAQQWK010000003">
    <property type="protein sequence ID" value="KAK8045602.1"/>
    <property type="molecule type" value="Genomic_DNA"/>
</dbReference>
<dbReference type="Gene3D" id="1.10.1280.10">
    <property type="entry name" value="Di-copper center containing domain from catechol oxidase"/>
    <property type="match status" value="1"/>
</dbReference>